<feature type="region of interest" description="Actin-binding" evidence="8">
    <location>
        <begin position="712"/>
        <end position="734"/>
    </location>
</feature>
<dbReference type="PROSITE" id="PS50096">
    <property type="entry name" value="IQ"/>
    <property type="match status" value="1"/>
</dbReference>
<dbReference type="SMART" id="SM00242">
    <property type="entry name" value="MYSc"/>
    <property type="match status" value="1"/>
</dbReference>
<feature type="region of interest" description="Disordered" evidence="10">
    <location>
        <begin position="21"/>
        <end position="76"/>
    </location>
</feature>
<dbReference type="InterPro" id="IPR001609">
    <property type="entry name" value="Myosin_head_motor_dom-like"/>
</dbReference>
<dbReference type="Gene3D" id="3.40.850.10">
    <property type="entry name" value="Kinesin motor domain"/>
    <property type="match status" value="1"/>
</dbReference>
<evidence type="ECO:0000256" key="5">
    <source>
        <dbReference type="ARBA" id="ARBA00023123"/>
    </source>
</evidence>
<dbReference type="InterPro" id="IPR027417">
    <property type="entry name" value="P-loop_NTPase"/>
</dbReference>
<keyword evidence="14" id="KW-1185">Reference proteome</keyword>
<dbReference type="AlphaFoldDB" id="A0AAP0H5Z6"/>
<dbReference type="GO" id="GO:0000146">
    <property type="term" value="F:microfilament motor activity"/>
    <property type="evidence" value="ECO:0007669"/>
    <property type="project" value="TreeGrafter"/>
</dbReference>
<feature type="compositionally biased region" description="Polar residues" evidence="10">
    <location>
        <begin position="1018"/>
        <end position="1035"/>
    </location>
</feature>
<dbReference type="PROSITE" id="PS51456">
    <property type="entry name" value="MYOSIN_MOTOR"/>
    <property type="match status" value="1"/>
</dbReference>
<dbReference type="GO" id="GO:0007015">
    <property type="term" value="P:actin filament organization"/>
    <property type="evidence" value="ECO:0007669"/>
    <property type="project" value="TreeGrafter"/>
</dbReference>
<dbReference type="GO" id="GO:0030048">
    <property type="term" value="P:actin filament-based movement"/>
    <property type="evidence" value="ECO:0007669"/>
    <property type="project" value="UniProtKB-ARBA"/>
</dbReference>
<evidence type="ECO:0000256" key="7">
    <source>
        <dbReference type="ARBA" id="ARBA00023203"/>
    </source>
</evidence>
<dbReference type="GO" id="GO:0051015">
    <property type="term" value="F:actin filament binding"/>
    <property type="evidence" value="ECO:0007669"/>
    <property type="project" value="TreeGrafter"/>
</dbReference>
<evidence type="ECO:0000256" key="6">
    <source>
        <dbReference type="ARBA" id="ARBA00023175"/>
    </source>
</evidence>
<dbReference type="Pfam" id="PF25369">
    <property type="entry name" value="SH3_VIII-1_N"/>
    <property type="match status" value="1"/>
</dbReference>
<dbReference type="PANTHER" id="PTHR13140:SF706">
    <property type="entry name" value="DILUTE CLASS UNCONVENTIONAL MYOSIN, ISOFORM C"/>
    <property type="match status" value="1"/>
</dbReference>
<organism evidence="13 14">
    <name type="scientific">Deinandra increscens subsp. villosa</name>
    <dbReference type="NCBI Taxonomy" id="3103831"/>
    <lineage>
        <taxon>Eukaryota</taxon>
        <taxon>Viridiplantae</taxon>
        <taxon>Streptophyta</taxon>
        <taxon>Embryophyta</taxon>
        <taxon>Tracheophyta</taxon>
        <taxon>Spermatophyta</taxon>
        <taxon>Magnoliopsida</taxon>
        <taxon>eudicotyledons</taxon>
        <taxon>Gunneridae</taxon>
        <taxon>Pentapetalae</taxon>
        <taxon>asterids</taxon>
        <taxon>campanulids</taxon>
        <taxon>Asterales</taxon>
        <taxon>Asteraceae</taxon>
        <taxon>Asteroideae</taxon>
        <taxon>Heliantheae alliance</taxon>
        <taxon>Madieae</taxon>
        <taxon>Madiinae</taxon>
        <taxon>Deinandra</taxon>
    </lineage>
</organism>
<dbReference type="PRINTS" id="PR00193">
    <property type="entry name" value="MYOSINHEAVY"/>
</dbReference>
<gene>
    <name evidence="13" type="ORF">SSX86_006786</name>
</gene>
<dbReference type="EMBL" id="JBCNJP010000008">
    <property type="protein sequence ID" value="KAK9074189.1"/>
    <property type="molecule type" value="Genomic_DNA"/>
</dbReference>
<keyword evidence="1 8" id="KW-0547">Nucleotide-binding</keyword>
<dbReference type="InterPro" id="IPR004009">
    <property type="entry name" value="SH3_Myosin"/>
</dbReference>
<keyword evidence="4 9" id="KW-0175">Coiled coil</keyword>
<protein>
    <submittedName>
        <fullName evidence="13">Uncharacterized protein</fullName>
    </submittedName>
</protein>
<evidence type="ECO:0000256" key="10">
    <source>
        <dbReference type="SAM" id="MobiDB-lite"/>
    </source>
</evidence>
<dbReference type="Gene3D" id="1.20.5.190">
    <property type="match status" value="1"/>
</dbReference>
<dbReference type="Gene3D" id="3.30.70.1590">
    <property type="match status" value="1"/>
</dbReference>
<dbReference type="FunFam" id="1.10.10.820:FF:000001">
    <property type="entry name" value="Myosin heavy chain"/>
    <property type="match status" value="1"/>
</dbReference>
<name>A0AAP0H5Z6_9ASTR</name>
<dbReference type="SUPFAM" id="SSF52540">
    <property type="entry name" value="P-loop containing nucleoside triphosphate hydrolases"/>
    <property type="match status" value="1"/>
</dbReference>
<evidence type="ECO:0000256" key="3">
    <source>
        <dbReference type="ARBA" id="ARBA00022860"/>
    </source>
</evidence>
<keyword evidence="5 8" id="KW-0518">Myosin</keyword>
<dbReference type="Pfam" id="PF00612">
    <property type="entry name" value="IQ"/>
    <property type="match status" value="1"/>
</dbReference>
<evidence type="ECO:0000313" key="14">
    <source>
        <dbReference type="Proteomes" id="UP001408789"/>
    </source>
</evidence>
<dbReference type="Gene3D" id="1.20.58.530">
    <property type="match status" value="1"/>
</dbReference>
<dbReference type="Gene3D" id="1.10.10.820">
    <property type="match status" value="1"/>
</dbReference>
<dbReference type="PROSITE" id="PS51844">
    <property type="entry name" value="SH3_LIKE"/>
    <property type="match status" value="1"/>
</dbReference>
<evidence type="ECO:0000259" key="12">
    <source>
        <dbReference type="PROSITE" id="PS51844"/>
    </source>
</evidence>
<dbReference type="GO" id="GO:0005516">
    <property type="term" value="F:calmodulin binding"/>
    <property type="evidence" value="ECO:0007669"/>
    <property type="project" value="UniProtKB-KW"/>
</dbReference>
<evidence type="ECO:0000256" key="9">
    <source>
        <dbReference type="SAM" id="Coils"/>
    </source>
</evidence>
<feature type="coiled-coil region" evidence="9">
    <location>
        <begin position="971"/>
        <end position="1005"/>
    </location>
</feature>
<evidence type="ECO:0000259" key="11">
    <source>
        <dbReference type="PROSITE" id="PS51456"/>
    </source>
</evidence>
<dbReference type="Pfam" id="PF00063">
    <property type="entry name" value="Myosin_head"/>
    <property type="match status" value="1"/>
</dbReference>
<keyword evidence="3" id="KW-0112">Calmodulin-binding</keyword>
<dbReference type="InterPro" id="IPR000048">
    <property type="entry name" value="IQ_motif_EF-hand-BS"/>
</dbReference>
<keyword evidence="7 8" id="KW-0009">Actin-binding</keyword>
<evidence type="ECO:0000256" key="2">
    <source>
        <dbReference type="ARBA" id="ARBA00022840"/>
    </source>
</evidence>
<keyword evidence="2 8" id="KW-0067">ATP-binding</keyword>
<reference evidence="13 14" key="1">
    <citation type="submission" date="2024-04" db="EMBL/GenBank/DDBJ databases">
        <title>The reference genome of an endangered Asteraceae, Deinandra increscens subsp. villosa, native to the Central Coast of California.</title>
        <authorList>
            <person name="Guilliams M."/>
            <person name="Hasenstab-Lehman K."/>
            <person name="Meyer R."/>
            <person name="Mcevoy S."/>
        </authorList>
    </citation>
    <scope>NUCLEOTIDE SEQUENCE [LARGE SCALE GENOMIC DNA]</scope>
    <source>
        <tissue evidence="13">Leaf</tissue>
    </source>
</reference>
<feature type="binding site" evidence="8">
    <location>
        <begin position="275"/>
        <end position="282"/>
    </location>
    <ligand>
        <name>ATP</name>
        <dbReference type="ChEBI" id="CHEBI:30616"/>
    </ligand>
</feature>
<dbReference type="PANTHER" id="PTHR13140">
    <property type="entry name" value="MYOSIN"/>
    <property type="match status" value="1"/>
</dbReference>
<evidence type="ECO:0000313" key="13">
    <source>
        <dbReference type="EMBL" id="KAK9074189.1"/>
    </source>
</evidence>
<dbReference type="GO" id="GO:0005737">
    <property type="term" value="C:cytoplasm"/>
    <property type="evidence" value="ECO:0007669"/>
    <property type="project" value="TreeGrafter"/>
</dbReference>
<dbReference type="GO" id="GO:0016020">
    <property type="term" value="C:membrane"/>
    <property type="evidence" value="ECO:0007669"/>
    <property type="project" value="TreeGrafter"/>
</dbReference>
<dbReference type="InterPro" id="IPR057535">
    <property type="entry name" value="MYO1-3_N_SH3"/>
</dbReference>
<comment type="similarity">
    <text evidence="8">Belongs to the TRAFAC class myosin-kinesin ATPase superfamily. Myosin family.</text>
</comment>
<evidence type="ECO:0000256" key="1">
    <source>
        <dbReference type="ARBA" id="ARBA00022741"/>
    </source>
</evidence>
<feature type="domain" description="Myosin N-terminal SH3-like" evidence="12">
    <location>
        <begin position="131"/>
        <end position="180"/>
    </location>
</feature>
<dbReference type="Gene3D" id="1.20.120.720">
    <property type="entry name" value="Myosin VI head, motor domain, U50 subdomain"/>
    <property type="match status" value="1"/>
</dbReference>
<dbReference type="InterPro" id="IPR036961">
    <property type="entry name" value="Kinesin_motor_dom_sf"/>
</dbReference>
<dbReference type="Proteomes" id="UP001408789">
    <property type="component" value="Unassembled WGS sequence"/>
</dbReference>
<proteinExistence type="inferred from homology"/>
<dbReference type="GO" id="GO:0005524">
    <property type="term" value="F:ATP binding"/>
    <property type="evidence" value="ECO:0007669"/>
    <property type="project" value="UniProtKB-UniRule"/>
</dbReference>
<comment type="caution">
    <text evidence="13">The sequence shown here is derived from an EMBL/GenBank/DDBJ whole genome shotgun (WGS) entry which is preliminary data.</text>
</comment>
<feature type="region of interest" description="Disordered" evidence="10">
    <location>
        <begin position="1017"/>
        <end position="1038"/>
    </location>
</feature>
<keyword evidence="6 8" id="KW-0505">Motor protein</keyword>
<feature type="domain" description="Myosin motor" evidence="11">
    <location>
        <begin position="184"/>
        <end position="832"/>
    </location>
</feature>
<accession>A0AAP0H5Z6</accession>
<sequence>MISVSAPSVVRSSLEEMLESLQRRDEIKNPSDLPPALPARPASKARLPKRPLPALFGAAASEGGNSRTEDVGNRSFGRRKGAETAVCVDSPYTMAAVHERRLAENGGAGLATATPPSLDSGLDNSIDYYIKKQLRVWCGLQNGQWELGKIQSAVGGKASVTLLDGTVLTVSTGELLPANSEILDGVDNLVWLGYLNEPSVLCNLQYRYHRDVIYTMAGPVLFAINPFKDALISGSDVIMAYREKILDSPHVYVVADTAYSDMMRDGLNQSIIISGESGAGKSVTAKLAIEYLVEVGGGNSEIACRIRESGFILETFGNAKTSRNKNSSRFGKLIDINYNAQGILQGACIHTLILMFEQSRISQLNRSERSYNVFYQMCAGAPSDMRDKLNLRMASEYKFLNQSGCLKVHDVDDAHNFKKLMEAMDTLQISLGVQERIFKLLAAILWLGNISFEVTDHENHVTVVTDEASRSAARLLGCKMNDLTVALSTYRSETLMLHQAIDTRDALAKFVYTSLFSWLVETINRSLEGETEPTGRSISILDIYGFESYQKNSFEQLLINYADERLHQHFIRHLFKLEQEDYESEGIDWRKVEFVDNQGCLDLFEEKTVGILSTLDETSNDSEAASLTFFNKLKQRLSSTLSFNDEKGVFRVHHYAGEVQYDSTGFLEKNRYTLQSDTILFLSSCCKNFLTNELNLSDLDKQTVGTKFKGQVFRLIQRLETTKPHFILCIRPNAKQLQGMFEKDIVLHQLRSNGVLETLTMSKSRYHTRMSHQEFATRFGCLLSDKTRCQDSLCTSIAILQQYRVLPEMYQLGFTKIYFRADQVSVLEKLRQQVMQGTNMVENQFLRGRVVRDFRELMSGVVTLQSFIRGENSRKCIDLTKSSNRLAPKSLDNLTAVVHIQSVIRGWLARKYFSHLCRWKKSATMSPETSQKVFQSFLTNTTILQLNIFYFRFYTGYIISQENISILQSSVEELQKLVMKAEVSLSQKEHENTALREQLRQFEARWSEHEMKMKTVGETWQRQTSSLQKSGSTAKKSLRVGEGGDNIGVVDNLANELEQKKQDFDDDAKAVVELKMPYSKQIEEFRKVKEKFENWKKEYKIRLRETKAKLVNGEGGKQSWWGKLSKRYTPV</sequence>
<dbReference type="GO" id="GO:0016459">
    <property type="term" value="C:myosin complex"/>
    <property type="evidence" value="ECO:0007669"/>
    <property type="project" value="UniProtKB-KW"/>
</dbReference>
<evidence type="ECO:0000256" key="4">
    <source>
        <dbReference type="ARBA" id="ARBA00023054"/>
    </source>
</evidence>
<evidence type="ECO:0000256" key="8">
    <source>
        <dbReference type="PROSITE-ProRule" id="PRU00782"/>
    </source>
</evidence>